<feature type="compositionally biased region" description="Polar residues" evidence="1">
    <location>
        <begin position="304"/>
        <end position="316"/>
    </location>
</feature>
<feature type="region of interest" description="Disordered" evidence="1">
    <location>
        <begin position="304"/>
        <end position="342"/>
    </location>
</feature>
<dbReference type="EMBL" id="JASXSV010000015">
    <property type="protein sequence ID" value="MDP0589502.1"/>
    <property type="molecule type" value="Genomic_DNA"/>
</dbReference>
<comment type="caution">
    <text evidence="2">The sequence shown here is derived from an EMBL/GenBank/DDBJ whole genome shotgun (WGS) entry which is preliminary data.</text>
</comment>
<keyword evidence="3" id="KW-1185">Reference proteome</keyword>
<sequence length="356" mass="41260">MKFLLYFPIVMTISFAFSQEMYLSSKFFSRNTAVIVPYILGSTPETKNVPLACTPPYGCTDGDTAKEYSTFNFKTHHIPTYTDSIENLIPYSWTTAPTFTSTEFQLETIHNLLTPYNENILNTPINFMLNSQYRYYSIRSDLSHDNDLISYIKTQIPDLNRWMNFISKDRNLSSYTSCVQFSNTILSTILSTIKTRQTSSNEEAQFDISIHTSLHLSKPVAIALLEKHENTCRIQYICTNPYAQLDQLKHDYVHGADKALLHSIIRNLQKEGHIQHIIIINHLCEEKDLLKSCWVSHNTEQTENSPISKDITYNTEQPKDNRRDHGPNNKVMELKNTEQPRSSRRKKCPVFCCFRK</sequence>
<proteinExistence type="predicted"/>
<feature type="compositionally biased region" description="Basic and acidic residues" evidence="1">
    <location>
        <begin position="317"/>
        <end position="338"/>
    </location>
</feature>
<evidence type="ECO:0000256" key="1">
    <source>
        <dbReference type="SAM" id="MobiDB-lite"/>
    </source>
</evidence>
<accession>A0AA90NMU1</accession>
<name>A0AA90NMU1_9GAMM</name>
<gene>
    <name evidence="2" type="ORF">QS748_10070</name>
</gene>
<evidence type="ECO:0000313" key="3">
    <source>
        <dbReference type="Proteomes" id="UP001178148"/>
    </source>
</evidence>
<dbReference type="Proteomes" id="UP001178148">
    <property type="component" value="Unassembled WGS sequence"/>
</dbReference>
<evidence type="ECO:0000313" key="2">
    <source>
        <dbReference type="EMBL" id="MDP0589502.1"/>
    </source>
</evidence>
<reference evidence="2 3" key="1">
    <citation type="journal article" date="2023" name="bioRxiv">
        <title>An intranuclear bacterial parasite of deep-sea mussels expresses apoptosis inhibitors acquired from its host.</title>
        <authorList>
            <person name="Gonzalez Porras M.A."/>
            <person name="Assie A."/>
            <person name="Tietjen M."/>
            <person name="Violette M."/>
            <person name="Kleiner M."/>
            <person name="Gruber-Vodicka H."/>
            <person name="Dubilier N."/>
            <person name="Leisch N."/>
        </authorList>
    </citation>
    <scope>NUCLEOTIDE SEQUENCE [LARGE SCALE GENOMIC DNA]</scope>
    <source>
        <strain evidence="2">IAP13</strain>
    </source>
</reference>
<organism evidence="2 3">
    <name type="scientific">Candidatus Endonucleibacter bathymodioli</name>
    <dbReference type="NCBI Taxonomy" id="539814"/>
    <lineage>
        <taxon>Bacteria</taxon>
        <taxon>Pseudomonadati</taxon>
        <taxon>Pseudomonadota</taxon>
        <taxon>Gammaproteobacteria</taxon>
        <taxon>Oceanospirillales</taxon>
        <taxon>Endozoicomonadaceae</taxon>
        <taxon>Candidatus Endonucleibacter</taxon>
    </lineage>
</organism>
<dbReference type="AlphaFoldDB" id="A0AA90NMU1"/>
<protein>
    <submittedName>
        <fullName evidence="2">Uncharacterized protein</fullName>
    </submittedName>
</protein>